<protein>
    <submittedName>
        <fullName evidence="4">Plasmid partitioning protein RepB</fullName>
    </submittedName>
</protein>
<organism evidence="4 5">
    <name type="scientific">Nitratireductor aquimarinus</name>
    <dbReference type="NCBI Taxonomy" id="889300"/>
    <lineage>
        <taxon>Bacteria</taxon>
        <taxon>Pseudomonadati</taxon>
        <taxon>Pseudomonadota</taxon>
        <taxon>Alphaproteobacteria</taxon>
        <taxon>Hyphomicrobiales</taxon>
        <taxon>Phyllobacteriaceae</taxon>
        <taxon>Nitratireductor</taxon>
    </lineage>
</organism>
<gene>
    <name evidence="4" type="primary">repB</name>
    <name evidence="4" type="ORF">R2G56_18605</name>
</gene>
<comment type="caution">
    <text evidence="4">The sequence shown here is derived from an EMBL/GenBank/DDBJ whole genome shotgun (WGS) entry which is preliminary data.</text>
</comment>
<dbReference type="SUPFAM" id="SSF109709">
    <property type="entry name" value="KorB DNA-binding domain-like"/>
    <property type="match status" value="1"/>
</dbReference>
<dbReference type="InterPro" id="IPR004437">
    <property type="entry name" value="ParB/RepB/Spo0J"/>
</dbReference>
<evidence type="ECO:0000313" key="4">
    <source>
        <dbReference type="EMBL" id="MDV6228310.1"/>
    </source>
</evidence>
<dbReference type="NCBIfam" id="TIGR03454">
    <property type="entry name" value="partition_RepB"/>
    <property type="match status" value="1"/>
</dbReference>
<name>A0ABU4APZ2_9HYPH</name>
<keyword evidence="5" id="KW-1185">Reference proteome</keyword>
<dbReference type="EMBL" id="JAWLIP010000009">
    <property type="protein sequence ID" value="MDV6228310.1"/>
    <property type="molecule type" value="Genomic_DNA"/>
</dbReference>
<evidence type="ECO:0000259" key="3">
    <source>
        <dbReference type="SMART" id="SM00470"/>
    </source>
</evidence>
<dbReference type="InterPro" id="IPR037972">
    <property type="entry name" value="RepB_N"/>
</dbReference>
<dbReference type="CDD" id="cd16405">
    <property type="entry name" value="RepB_like_N"/>
    <property type="match status" value="1"/>
</dbReference>
<dbReference type="PANTHER" id="PTHR33375:SF1">
    <property type="entry name" value="CHROMOSOME-PARTITIONING PROTEIN PARB-RELATED"/>
    <property type="match status" value="1"/>
</dbReference>
<dbReference type="InterPro" id="IPR050336">
    <property type="entry name" value="Chromosome_partition/occlusion"/>
</dbReference>
<dbReference type="Gene3D" id="3.90.1530.30">
    <property type="match status" value="1"/>
</dbReference>
<dbReference type="Proteomes" id="UP001185659">
    <property type="component" value="Unassembled WGS sequence"/>
</dbReference>
<dbReference type="RefSeq" id="WP_317562233.1">
    <property type="nucleotide sequence ID" value="NZ_JAWLIP010000009.1"/>
</dbReference>
<feature type="compositionally biased region" description="Low complexity" evidence="2">
    <location>
        <begin position="29"/>
        <end position="43"/>
    </location>
</feature>
<feature type="region of interest" description="Disordered" evidence="2">
    <location>
        <begin position="1"/>
        <end position="72"/>
    </location>
</feature>
<dbReference type="SUPFAM" id="SSF110849">
    <property type="entry name" value="ParB/Sulfiredoxin"/>
    <property type="match status" value="1"/>
</dbReference>
<dbReference type="SMART" id="SM00470">
    <property type="entry name" value="ParB"/>
    <property type="match status" value="1"/>
</dbReference>
<dbReference type="Pfam" id="PF07506">
    <property type="entry name" value="RepB"/>
    <property type="match status" value="1"/>
</dbReference>
<dbReference type="PANTHER" id="PTHR33375">
    <property type="entry name" value="CHROMOSOME-PARTITIONING PROTEIN PARB-RELATED"/>
    <property type="match status" value="1"/>
</dbReference>
<dbReference type="InterPro" id="IPR011111">
    <property type="entry name" value="Plasmid_RepB"/>
</dbReference>
<proteinExistence type="inferred from homology"/>
<feature type="domain" description="ParB-like N-terminal" evidence="3">
    <location>
        <begin position="104"/>
        <end position="198"/>
    </location>
</feature>
<comment type="similarity">
    <text evidence="1">Belongs to the ParB family.</text>
</comment>
<dbReference type="InterPro" id="IPR017819">
    <property type="entry name" value="Plasmid_partition_RepB"/>
</dbReference>
<dbReference type="Pfam" id="PF02195">
    <property type="entry name" value="ParB_N"/>
    <property type="match status" value="1"/>
</dbReference>
<evidence type="ECO:0000256" key="2">
    <source>
        <dbReference type="SAM" id="MobiDB-lite"/>
    </source>
</evidence>
<dbReference type="NCBIfam" id="TIGR00180">
    <property type="entry name" value="parB_part"/>
    <property type="match status" value="1"/>
</dbReference>
<reference evidence="4 5" key="1">
    <citation type="submission" date="2023-10" db="EMBL/GenBank/DDBJ databases">
        <authorList>
            <person name="Venkata Ramana C."/>
            <person name="Sasikala C."/>
            <person name="Dhurka M."/>
        </authorList>
    </citation>
    <scope>NUCLEOTIDE SEQUENCE [LARGE SCALE GENOMIC DNA]</scope>
    <source>
        <strain evidence="4 5">KCTC 32151</strain>
    </source>
</reference>
<sequence length="375" mass="41151">MSKRKDHLKALFGGAGEGEAPSPSPKPQPAQAKPAQSNSAQSNPTQSAPEARLAAKLAPSGTDAPARSSSGAVKAMGLSLSSMTREVEDARAIRESLAKGERVIEVEPHLIDPSIVRDRMSLEDDGDEDFSALVDSVRENGQQVPVLLRPHPTENGRFQVAYGHRRVRAANRLKRPVQAIVRTLSDDDLVLAQGKENTERRNLSFIERAFFADALMRHGFDRSVVQRALSLHKAEMTRLLQVAEAVPADIAAAIGPAPKAGRPRWMALAEYLKREAAVALAQEEIQSVAFRAADSDERFRRLYERLAKRASAKAKKAEKTRSVEDRKGRLLAKVTPGSKPRLDFDEKTRPGFADYVAGLLPELSERFEKERADGN</sequence>
<accession>A0ABU4APZ2</accession>
<evidence type="ECO:0000256" key="1">
    <source>
        <dbReference type="ARBA" id="ARBA00006295"/>
    </source>
</evidence>
<dbReference type="InterPro" id="IPR036086">
    <property type="entry name" value="ParB/Sulfiredoxin_sf"/>
</dbReference>
<dbReference type="InterPro" id="IPR003115">
    <property type="entry name" value="ParB_N"/>
</dbReference>
<dbReference type="Gene3D" id="1.10.10.2830">
    <property type="match status" value="1"/>
</dbReference>
<evidence type="ECO:0000313" key="5">
    <source>
        <dbReference type="Proteomes" id="UP001185659"/>
    </source>
</evidence>